<dbReference type="Pfam" id="PF01965">
    <property type="entry name" value="DJ-1_PfpI"/>
    <property type="match status" value="1"/>
</dbReference>
<name>A0ABW0PAM0_9BURK</name>
<accession>A0ABW0PAM0</accession>
<gene>
    <name evidence="2" type="ORF">ACFPOU_00150</name>
</gene>
<evidence type="ECO:0000259" key="1">
    <source>
        <dbReference type="Pfam" id="PF01965"/>
    </source>
</evidence>
<dbReference type="InterPro" id="IPR029062">
    <property type="entry name" value="Class_I_gatase-like"/>
</dbReference>
<dbReference type="EMBL" id="JBHSMS010000003">
    <property type="protein sequence ID" value="MFC5509535.1"/>
    <property type="molecule type" value="Genomic_DNA"/>
</dbReference>
<comment type="caution">
    <text evidence="2">The sequence shown here is derived from an EMBL/GenBank/DDBJ whole genome shotgun (WGS) entry which is preliminary data.</text>
</comment>
<dbReference type="SUPFAM" id="SSF52317">
    <property type="entry name" value="Class I glutamine amidotransferase-like"/>
    <property type="match status" value="1"/>
</dbReference>
<protein>
    <submittedName>
        <fullName evidence="2">DJ-1/PfpI family protein</fullName>
    </submittedName>
</protein>
<evidence type="ECO:0000313" key="3">
    <source>
        <dbReference type="Proteomes" id="UP001596031"/>
    </source>
</evidence>
<keyword evidence="3" id="KW-1185">Reference proteome</keyword>
<organism evidence="2 3">
    <name type="scientific">Massilia jejuensis</name>
    <dbReference type="NCBI Taxonomy" id="648894"/>
    <lineage>
        <taxon>Bacteria</taxon>
        <taxon>Pseudomonadati</taxon>
        <taxon>Pseudomonadota</taxon>
        <taxon>Betaproteobacteria</taxon>
        <taxon>Burkholderiales</taxon>
        <taxon>Oxalobacteraceae</taxon>
        <taxon>Telluria group</taxon>
        <taxon>Massilia</taxon>
    </lineage>
</organism>
<dbReference type="InterPro" id="IPR052158">
    <property type="entry name" value="INH-QAR"/>
</dbReference>
<proteinExistence type="predicted"/>
<sequence>MAIGLSFASARAAAGEPATRPALSREETIAAYEARFGRARPVVAVIGENSGTELTDYVIPYSLLAQSGRADVVALAIAPGAVVMQPTSLRLVPQATADRFDADYPQGADYVIVPAVVRKDNPRLLAWIREQRDKGATLVSICDGALVLAAAGVLEGRRATAHWFTAKLRQAQYPRTEWVGNTRYVVDAGIVSSAGISAAIPTALRLVEAIAGHAVAKELGARYGVREWGTAHNSDAFVPRFGVNLMPYAVTKYLNRWFFRTEAIGVPLSAGVDDVMLALTMDAYTRTGRSRAYALSDGTAPVSTRSGLAFLPDIVIPGGQAPARVVAPLTPAPGAQVFDGILGDIAALYGTRTATGVAYDFEYAWN</sequence>
<dbReference type="InterPro" id="IPR002818">
    <property type="entry name" value="DJ-1/PfpI"/>
</dbReference>
<dbReference type="Gene3D" id="3.40.50.880">
    <property type="match status" value="1"/>
</dbReference>
<dbReference type="PANTHER" id="PTHR43130">
    <property type="entry name" value="ARAC-FAMILY TRANSCRIPTIONAL REGULATOR"/>
    <property type="match status" value="1"/>
</dbReference>
<reference evidence="3" key="1">
    <citation type="journal article" date="2019" name="Int. J. Syst. Evol. Microbiol.">
        <title>The Global Catalogue of Microorganisms (GCM) 10K type strain sequencing project: providing services to taxonomists for standard genome sequencing and annotation.</title>
        <authorList>
            <consortium name="The Broad Institute Genomics Platform"/>
            <consortium name="The Broad Institute Genome Sequencing Center for Infectious Disease"/>
            <person name="Wu L."/>
            <person name="Ma J."/>
        </authorList>
    </citation>
    <scope>NUCLEOTIDE SEQUENCE [LARGE SCALE GENOMIC DNA]</scope>
    <source>
        <strain evidence="3">CCUG 38813</strain>
    </source>
</reference>
<evidence type="ECO:0000313" key="2">
    <source>
        <dbReference type="EMBL" id="MFC5509535.1"/>
    </source>
</evidence>
<dbReference type="RefSeq" id="WP_379715330.1">
    <property type="nucleotide sequence ID" value="NZ_JBHSMS010000003.1"/>
</dbReference>
<feature type="domain" description="DJ-1/PfpI" evidence="1">
    <location>
        <begin position="48"/>
        <end position="208"/>
    </location>
</feature>
<dbReference type="PANTHER" id="PTHR43130:SF3">
    <property type="entry name" value="HTH-TYPE TRANSCRIPTIONAL REGULATOR RV1931C"/>
    <property type="match status" value="1"/>
</dbReference>
<dbReference type="Proteomes" id="UP001596031">
    <property type="component" value="Unassembled WGS sequence"/>
</dbReference>